<keyword evidence="2 6" id="KW-0472">Membrane</keyword>
<organism evidence="8 9">
    <name type="scientific">Mytilus galloprovincialis</name>
    <name type="common">Mediterranean mussel</name>
    <dbReference type="NCBI Taxonomy" id="29158"/>
    <lineage>
        <taxon>Eukaryota</taxon>
        <taxon>Metazoa</taxon>
        <taxon>Spiralia</taxon>
        <taxon>Lophotrochozoa</taxon>
        <taxon>Mollusca</taxon>
        <taxon>Bivalvia</taxon>
        <taxon>Autobranchia</taxon>
        <taxon>Pteriomorphia</taxon>
        <taxon>Mytilida</taxon>
        <taxon>Mytiloidea</taxon>
        <taxon>Mytilidae</taxon>
        <taxon>Mytilinae</taxon>
        <taxon>Mytilus</taxon>
    </lineage>
</organism>
<dbReference type="SMART" id="SM00409">
    <property type="entry name" value="IG"/>
    <property type="match status" value="1"/>
</dbReference>
<dbReference type="PANTHER" id="PTHR11640">
    <property type="entry name" value="NEPHRIN"/>
    <property type="match status" value="1"/>
</dbReference>
<dbReference type="GO" id="GO:0050839">
    <property type="term" value="F:cell adhesion molecule binding"/>
    <property type="evidence" value="ECO:0007669"/>
    <property type="project" value="TreeGrafter"/>
</dbReference>
<dbReference type="OrthoDB" id="6162465at2759"/>
<dbReference type="GO" id="GO:0005911">
    <property type="term" value="C:cell-cell junction"/>
    <property type="evidence" value="ECO:0007669"/>
    <property type="project" value="TreeGrafter"/>
</dbReference>
<evidence type="ECO:0000256" key="5">
    <source>
        <dbReference type="ARBA" id="ARBA00023319"/>
    </source>
</evidence>
<keyword evidence="3" id="KW-1015">Disulfide bond</keyword>
<dbReference type="GO" id="GO:0005886">
    <property type="term" value="C:plasma membrane"/>
    <property type="evidence" value="ECO:0007669"/>
    <property type="project" value="TreeGrafter"/>
</dbReference>
<name>A0A8B6BNW6_MYTGA</name>
<reference evidence="8" key="1">
    <citation type="submission" date="2018-11" db="EMBL/GenBank/DDBJ databases">
        <authorList>
            <person name="Alioto T."/>
            <person name="Alioto T."/>
        </authorList>
    </citation>
    <scope>NUCLEOTIDE SEQUENCE</scope>
</reference>
<keyword evidence="9" id="KW-1185">Reference proteome</keyword>
<dbReference type="InterPro" id="IPR036179">
    <property type="entry name" value="Ig-like_dom_sf"/>
</dbReference>
<dbReference type="AlphaFoldDB" id="A0A8B6BNW6"/>
<evidence type="ECO:0000256" key="2">
    <source>
        <dbReference type="ARBA" id="ARBA00023136"/>
    </source>
</evidence>
<keyword evidence="4" id="KW-0325">Glycoprotein</keyword>
<evidence type="ECO:0000313" key="8">
    <source>
        <dbReference type="EMBL" id="VDH92745.1"/>
    </source>
</evidence>
<evidence type="ECO:0000313" key="9">
    <source>
        <dbReference type="Proteomes" id="UP000596742"/>
    </source>
</evidence>
<evidence type="ECO:0000256" key="1">
    <source>
        <dbReference type="ARBA" id="ARBA00004479"/>
    </source>
</evidence>
<feature type="transmembrane region" description="Helical" evidence="6">
    <location>
        <begin position="168"/>
        <end position="189"/>
    </location>
</feature>
<dbReference type="InterPro" id="IPR051275">
    <property type="entry name" value="Cell_adhesion_signaling"/>
</dbReference>
<evidence type="ECO:0000259" key="7">
    <source>
        <dbReference type="PROSITE" id="PS50835"/>
    </source>
</evidence>
<dbReference type="InterPro" id="IPR013783">
    <property type="entry name" value="Ig-like_fold"/>
</dbReference>
<evidence type="ECO:0000256" key="3">
    <source>
        <dbReference type="ARBA" id="ARBA00023157"/>
    </source>
</evidence>
<proteinExistence type="predicted"/>
<dbReference type="Gene3D" id="2.60.40.10">
    <property type="entry name" value="Immunoglobulins"/>
    <property type="match status" value="2"/>
</dbReference>
<accession>A0A8B6BNW6</accession>
<sequence>MPTVHVDPGLSPVRYGEKVMIACVFNAYPRPTKIYWEKESNSITNVINNGTIGTYGITVANPSLTIVYATDSDSGLYKCVAINEFGMGYSSSVKLSVTGGIKGVTVKNPSLIIPSAVESMSGEYTCYAVNSVGTGSSLPAKLTAGVTPFINSKTAGDSKNQGSTAMTVIIAAVGTIAAVGSTIIAFCNYRRSKRSGK</sequence>
<comment type="caution">
    <text evidence="8">The sequence shown here is derived from an EMBL/GenBank/DDBJ whole genome shotgun (WGS) entry which is preliminary data.</text>
</comment>
<dbReference type="SUPFAM" id="SSF48726">
    <property type="entry name" value="Immunoglobulin"/>
    <property type="match status" value="2"/>
</dbReference>
<dbReference type="PROSITE" id="PS50835">
    <property type="entry name" value="IG_LIKE"/>
    <property type="match status" value="1"/>
</dbReference>
<dbReference type="InterPro" id="IPR007110">
    <property type="entry name" value="Ig-like_dom"/>
</dbReference>
<evidence type="ECO:0000256" key="6">
    <source>
        <dbReference type="SAM" id="Phobius"/>
    </source>
</evidence>
<dbReference type="PANTHER" id="PTHR11640:SF31">
    <property type="entry name" value="IRREGULAR CHIASM C-ROUGHEST PROTEIN-RELATED"/>
    <property type="match status" value="1"/>
</dbReference>
<keyword evidence="6" id="KW-1133">Transmembrane helix</keyword>
<feature type="domain" description="Ig-like" evidence="7">
    <location>
        <begin position="2"/>
        <end position="96"/>
    </location>
</feature>
<evidence type="ECO:0000256" key="4">
    <source>
        <dbReference type="ARBA" id="ARBA00023180"/>
    </source>
</evidence>
<dbReference type="Pfam" id="PF13927">
    <property type="entry name" value="Ig_3"/>
    <property type="match status" value="1"/>
</dbReference>
<comment type="subcellular location">
    <subcellularLocation>
        <location evidence="1">Membrane</location>
        <topology evidence="1">Single-pass type I membrane protein</topology>
    </subcellularLocation>
</comment>
<dbReference type="InterPro" id="IPR003599">
    <property type="entry name" value="Ig_sub"/>
</dbReference>
<dbReference type="GO" id="GO:0098609">
    <property type="term" value="P:cell-cell adhesion"/>
    <property type="evidence" value="ECO:0007669"/>
    <property type="project" value="TreeGrafter"/>
</dbReference>
<dbReference type="Proteomes" id="UP000596742">
    <property type="component" value="Unassembled WGS sequence"/>
</dbReference>
<keyword evidence="5" id="KW-0393">Immunoglobulin domain</keyword>
<protein>
    <recommendedName>
        <fullName evidence="7">Ig-like domain-containing protein</fullName>
    </recommendedName>
</protein>
<gene>
    <name evidence="8" type="ORF">MGAL_10B065921</name>
</gene>
<dbReference type="EMBL" id="UYJE01000381">
    <property type="protein sequence ID" value="VDH92745.1"/>
    <property type="molecule type" value="Genomic_DNA"/>
</dbReference>
<keyword evidence="6" id="KW-0812">Transmembrane</keyword>